<evidence type="ECO:0008006" key="4">
    <source>
        <dbReference type="Google" id="ProtNLM"/>
    </source>
</evidence>
<feature type="chain" id="PRO_5030806734" description="Glycoside hydrolase family 39 protein" evidence="1">
    <location>
        <begin position="20"/>
        <end position="452"/>
    </location>
</feature>
<gene>
    <name evidence="2" type="ORF">JI435_103850</name>
</gene>
<dbReference type="SUPFAM" id="SSF51445">
    <property type="entry name" value="(Trans)glycosidases"/>
    <property type="match status" value="1"/>
</dbReference>
<evidence type="ECO:0000256" key="1">
    <source>
        <dbReference type="SAM" id="SignalP"/>
    </source>
</evidence>
<evidence type="ECO:0000313" key="2">
    <source>
        <dbReference type="EMBL" id="QRD04409.1"/>
    </source>
</evidence>
<evidence type="ECO:0000313" key="3">
    <source>
        <dbReference type="Proteomes" id="UP000663193"/>
    </source>
</evidence>
<proteinExistence type="predicted"/>
<name>A0A7U2FFP8_PHANO</name>
<dbReference type="VEuPathDB" id="FungiDB:JI435_103850"/>
<protein>
    <recommendedName>
        <fullName evidence="4">Glycoside hydrolase family 39 protein</fullName>
    </recommendedName>
</protein>
<keyword evidence="3" id="KW-1185">Reference proteome</keyword>
<organism evidence="2 3">
    <name type="scientific">Phaeosphaeria nodorum (strain SN15 / ATCC MYA-4574 / FGSC 10173)</name>
    <name type="common">Glume blotch fungus</name>
    <name type="synonym">Parastagonospora nodorum</name>
    <dbReference type="NCBI Taxonomy" id="321614"/>
    <lineage>
        <taxon>Eukaryota</taxon>
        <taxon>Fungi</taxon>
        <taxon>Dikarya</taxon>
        <taxon>Ascomycota</taxon>
        <taxon>Pezizomycotina</taxon>
        <taxon>Dothideomycetes</taxon>
        <taxon>Pleosporomycetidae</taxon>
        <taxon>Pleosporales</taxon>
        <taxon>Pleosporineae</taxon>
        <taxon>Phaeosphaeriaceae</taxon>
        <taxon>Parastagonospora</taxon>
    </lineage>
</organism>
<dbReference type="EMBL" id="CP069039">
    <property type="protein sequence ID" value="QRD04409.1"/>
    <property type="molecule type" value="Genomic_DNA"/>
</dbReference>
<keyword evidence="1" id="KW-0732">Signal</keyword>
<dbReference type="Gene3D" id="3.20.20.80">
    <property type="entry name" value="Glycosidases"/>
    <property type="match status" value="1"/>
</dbReference>
<accession>A0A7U2FFP8</accession>
<reference evidence="3" key="1">
    <citation type="journal article" date="2021" name="BMC Genomics">
        <title>Chromosome-level genome assembly and manually-curated proteome of model necrotroph Parastagonospora nodorum Sn15 reveals a genome-wide trove of candidate effector homologs, and redundancy of virulence-related functions within an accessory chromosome.</title>
        <authorList>
            <person name="Bertazzoni S."/>
            <person name="Jones D.A.B."/>
            <person name="Phan H.T."/>
            <person name="Tan K.-C."/>
            <person name="Hane J.K."/>
        </authorList>
    </citation>
    <scope>NUCLEOTIDE SEQUENCE [LARGE SCALE GENOMIC DNA]</scope>
    <source>
        <strain evidence="3">SN15 / ATCC MYA-4574 / FGSC 10173)</strain>
    </source>
</reference>
<dbReference type="InterPro" id="IPR017853">
    <property type="entry name" value="GH"/>
</dbReference>
<dbReference type="OrthoDB" id="3445803at2759"/>
<feature type="signal peptide" evidence="1">
    <location>
        <begin position="1"/>
        <end position="19"/>
    </location>
</feature>
<dbReference type="Proteomes" id="UP000663193">
    <property type="component" value="Chromosome 17"/>
</dbReference>
<dbReference type="AlphaFoldDB" id="A0A7U2FFP8"/>
<sequence length="452" mass="50363">MIIPSALVFLLSGIHSTGAVSIRQTSNGVATVNLAETYGPAKSLASGWIYGFPDNGTDADFSIPEHFVRDVKFHSTRAGGAQIPAKGWVTSLEDYIGRFNSTLSNYRTTRHYGGDFILLIHDLWGADGGSISTFPGDNGNWSLADVFFQRLKNDLVENDMLDGLVLDLWNEPDISNFWARSWPQYLEYWVRSYNFFRKEMAGTLISGPSMAASPKPDNTNWTAWLAKAAETQTVPDIYAWHQIGTWSRQPDETVPDFKAMKAVHSLPDLPIDVNEYADRPEQNPANSVYYIAQHERHNLRALRANWGSGSDLHDYLANLLYKDNGGYYPNGEWHLYKYYAQMEGDRITTTASADRRFDVFAVKSASTVKIIAGTRTINAPYEIRISGMQSLGLPEQGSVSANVVRFDWAGDQGRIEGPVALGQTSFSYSGDTLTILVDQPNNATAFAYEFEI</sequence>